<feature type="compositionally biased region" description="Basic and acidic residues" evidence="3">
    <location>
        <begin position="24"/>
        <end position="35"/>
    </location>
</feature>
<evidence type="ECO:0000256" key="2">
    <source>
        <dbReference type="PROSITE-ProRule" id="PRU00169"/>
    </source>
</evidence>
<dbReference type="InterPro" id="IPR001789">
    <property type="entry name" value="Sig_transdc_resp-reg_receiver"/>
</dbReference>
<evidence type="ECO:0000256" key="1">
    <source>
        <dbReference type="ARBA" id="ARBA00023125"/>
    </source>
</evidence>
<dbReference type="Gene3D" id="3.40.50.2300">
    <property type="match status" value="1"/>
</dbReference>
<evidence type="ECO:0000259" key="4">
    <source>
        <dbReference type="PROSITE" id="PS50043"/>
    </source>
</evidence>
<dbReference type="Proteomes" id="UP000324015">
    <property type="component" value="Chromosome"/>
</dbReference>
<feature type="region of interest" description="Disordered" evidence="3">
    <location>
        <begin position="15"/>
        <end position="47"/>
    </location>
</feature>
<evidence type="ECO:0000313" key="7">
    <source>
        <dbReference type="Proteomes" id="UP000324015"/>
    </source>
</evidence>
<name>A0A5P2CLL5_STRVZ</name>
<reference evidence="6 7" key="1">
    <citation type="submission" date="2018-05" db="EMBL/GenBank/DDBJ databases">
        <title>Streptomyces venezuelae.</title>
        <authorList>
            <person name="Kim W."/>
            <person name="Lee N."/>
            <person name="Cho B.-K."/>
        </authorList>
    </citation>
    <scope>NUCLEOTIDE SEQUENCE [LARGE SCALE GENOMIC DNA]</scope>
    <source>
        <strain evidence="6 7">ATCC 14585</strain>
    </source>
</reference>
<dbReference type="PANTHER" id="PTHR43214:SF37">
    <property type="entry name" value="TRANSCRIPTIONAL REGULATORY PROTEIN YDFI"/>
    <property type="match status" value="1"/>
</dbReference>
<keyword evidence="1" id="KW-0238">DNA-binding</keyword>
<accession>A0A5P2CLL5</accession>
<dbReference type="CDD" id="cd06170">
    <property type="entry name" value="LuxR_C_like"/>
    <property type="match status" value="1"/>
</dbReference>
<dbReference type="SMART" id="SM00421">
    <property type="entry name" value="HTH_LUXR"/>
    <property type="match status" value="1"/>
</dbReference>
<dbReference type="SUPFAM" id="SSF52172">
    <property type="entry name" value="CheY-like"/>
    <property type="match status" value="1"/>
</dbReference>
<evidence type="ECO:0000259" key="5">
    <source>
        <dbReference type="PROSITE" id="PS50110"/>
    </source>
</evidence>
<dbReference type="GO" id="GO:0000160">
    <property type="term" value="P:phosphorelay signal transduction system"/>
    <property type="evidence" value="ECO:0007669"/>
    <property type="project" value="InterPro"/>
</dbReference>
<dbReference type="PROSITE" id="PS00622">
    <property type="entry name" value="HTH_LUXR_1"/>
    <property type="match status" value="1"/>
</dbReference>
<dbReference type="InterPro" id="IPR000792">
    <property type="entry name" value="Tscrpt_reg_LuxR_C"/>
</dbReference>
<dbReference type="PANTHER" id="PTHR43214">
    <property type="entry name" value="TWO-COMPONENT RESPONSE REGULATOR"/>
    <property type="match status" value="1"/>
</dbReference>
<dbReference type="InterPro" id="IPR039420">
    <property type="entry name" value="WalR-like"/>
</dbReference>
<evidence type="ECO:0000256" key="3">
    <source>
        <dbReference type="SAM" id="MobiDB-lite"/>
    </source>
</evidence>
<dbReference type="AlphaFoldDB" id="A0A5P2CLL5"/>
<feature type="domain" description="HTH luxR-type" evidence="4">
    <location>
        <begin position="222"/>
        <end position="286"/>
    </location>
</feature>
<dbReference type="InterPro" id="IPR016032">
    <property type="entry name" value="Sig_transdc_resp-reg_C-effctor"/>
</dbReference>
<protein>
    <submittedName>
        <fullName evidence="6">Uncharacterized protein</fullName>
    </submittedName>
</protein>
<dbReference type="Gene3D" id="1.10.10.10">
    <property type="entry name" value="Winged helix-like DNA-binding domain superfamily/Winged helix DNA-binding domain"/>
    <property type="match status" value="1"/>
</dbReference>
<dbReference type="PROSITE" id="PS50043">
    <property type="entry name" value="HTH_LUXR_2"/>
    <property type="match status" value="1"/>
</dbReference>
<dbReference type="InterPro" id="IPR011006">
    <property type="entry name" value="CheY-like_superfamily"/>
</dbReference>
<dbReference type="Pfam" id="PF00196">
    <property type="entry name" value="GerE"/>
    <property type="match status" value="1"/>
</dbReference>
<gene>
    <name evidence="6" type="ORF">DEJ49_24775</name>
</gene>
<dbReference type="GO" id="GO:0006355">
    <property type="term" value="P:regulation of DNA-templated transcription"/>
    <property type="evidence" value="ECO:0007669"/>
    <property type="project" value="InterPro"/>
</dbReference>
<dbReference type="InterPro" id="IPR036388">
    <property type="entry name" value="WH-like_DNA-bd_sf"/>
</dbReference>
<feature type="domain" description="Response regulatory" evidence="5">
    <location>
        <begin position="84"/>
        <end position="228"/>
    </location>
</feature>
<feature type="modified residue" description="4-aspartylphosphate" evidence="2">
    <location>
        <position position="135"/>
    </location>
</feature>
<dbReference type="PRINTS" id="PR00038">
    <property type="entry name" value="HTHLUXR"/>
</dbReference>
<organism evidence="6 7">
    <name type="scientific">Streptomyces venezuelae</name>
    <dbReference type="NCBI Taxonomy" id="54571"/>
    <lineage>
        <taxon>Bacteria</taxon>
        <taxon>Bacillati</taxon>
        <taxon>Actinomycetota</taxon>
        <taxon>Actinomycetes</taxon>
        <taxon>Kitasatosporales</taxon>
        <taxon>Streptomycetaceae</taxon>
        <taxon>Streptomyces</taxon>
    </lineage>
</organism>
<dbReference type="SUPFAM" id="SSF46894">
    <property type="entry name" value="C-terminal effector domain of the bipartite response regulators"/>
    <property type="match status" value="1"/>
</dbReference>
<evidence type="ECO:0000313" key="6">
    <source>
        <dbReference type="EMBL" id="QES43774.1"/>
    </source>
</evidence>
<dbReference type="EMBL" id="CP029191">
    <property type="protein sequence ID" value="QES43774.1"/>
    <property type="molecule type" value="Genomic_DNA"/>
</dbReference>
<dbReference type="PROSITE" id="PS50110">
    <property type="entry name" value="RESPONSE_REGULATORY"/>
    <property type="match status" value="1"/>
</dbReference>
<keyword evidence="2" id="KW-0597">Phosphoprotein</keyword>
<dbReference type="GO" id="GO:0003677">
    <property type="term" value="F:DNA binding"/>
    <property type="evidence" value="ECO:0007669"/>
    <property type="project" value="UniProtKB-KW"/>
</dbReference>
<proteinExistence type="predicted"/>
<sequence length="286" mass="31158">MNWSRRPRRCARWARSRSRSVCPRRPDGRRPRRDPGPWTSTALGKSNRPVRSFSVGEICATKRRPDQRGVFKLDRGIKARVTARVIICDPHPYARLGIRRSLEKDPALSVVAEVAELAELLSAAELYDPDAVVLDGQLHIGHAQELAGLGAALVVVGDTDSATRWIGLTQVDVGALVHCYDPVEDLVVAVRKAVDGTGYVSPGLSGALLKLTRAMAPRHLSAVPTHAPLTSRESEVLQLVRRGLANKEIARRLGLSEKTIKFHVSNVLAKAHVASRAQLIALAPAM</sequence>